<dbReference type="Pfam" id="PF13579">
    <property type="entry name" value="Glyco_trans_4_4"/>
    <property type="match status" value="1"/>
</dbReference>
<dbReference type="Proteomes" id="UP000234190">
    <property type="component" value="Unassembled WGS sequence"/>
</dbReference>
<keyword evidence="5" id="KW-1185">Reference proteome</keyword>
<evidence type="ECO:0000259" key="3">
    <source>
        <dbReference type="Pfam" id="PF13579"/>
    </source>
</evidence>
<gene>
    <name evidence="4" type="ORF">CR159_10275</name>
</gene>
<dbReference type="InterPro" id="IPR028098">
    <property type="entry name" value="Glyco_trans_4-like_N"/>
</dbReference>
<evidence type="ECO:0000256" key="1">
    <source>
        <dbReference type="ARBA" id="ARBA00022676"/>
    </source>
</evidence>
<dbReference type="SUPFAM" id="SSF53756">
    <property type="entry name" value="UDP-Glycosyltransferase/glycogen phosphorylase"/>
    <property type="match status" value="1"/>
</dbReference>
<dbReference type="RefSeq" id="WP_102073863.1">
    <property type="nucleotide sequence ID" value="NZ_PDNW01000007.1"/>
</dbReference>
<dbReference type="EMBL" id="PDNW01000007">
    <property type="protein sequence ID" value="PLC50009.1"/>
    <property type="molecule type" value="Genomic_DNA"/>
</dbReference>
<keyword evidence="2 4" id="KW-0808">Transferase</keyword>
<protein>
    <submittedName>
        <fullName evidence="4">Glycosyl transferase</fullName>
    </submittedName>
</protein>
<keyword evidence="1" id="KW-0328">Glycosyltransferase</keyword>
<feature type="domain" description="Glycosyltransferase subfamily 4-like N-terminal" evidence="3">
    <location>
        <begin position="13"/>
        <end position="171"/>
    </location>
</feature>
<dbReference type="OrthoDB" id="570545at2"/>
<dbReference type="PANTHER" id="PTHR12526">
    <property type="entry name" value="GLYCOSYLTRANSFERASE"/>
    <property type="match status" value="1"/>
</dbReference>
<sequence length="377" mass="41395">MKILFFVSSMHAGGAERVAATLASAWAQRGDQVTLVPSYTKKGSLFYPLDSGVRLTWLADRMGWLGKTWFASIAKWFAMRRLIKETRPDVVISFLTNVNVMVLLAARGLDVPTIVCERTNPSVSSSAGKALVWLRRHTYPWASLVTVQSQDSVTPFQEMVPAIRRMTVIPNPLPPELAEPVTVRDAPGPGRRRLVAMGRLMPVKRFEPLIKAFATFAEDFPEWDLYIWGDGPLRPALISVVQGAGLEERVFLPGRTSSPWEELAVADVFVLASEVEGFPNVLLEAMALGLACVTVDCPSGPREISRDGKDALLVPLGDDQALAGAMVQLMTDPVLRGVLGRHAAQSVRDRYALSEILHQWDGLIASVQQPKSQEVEA</sequence>
<evidence type="ECO:0000313" key="5">
    <source>
        <dbReference type="Proteomes" id="UP000234190"/>
    </source>
</evidence>
<dbReference type="Gene3D" id="3.40.50.2000">
    <property type="entry name" value="Glycogen Phosphorylase B"/>
    <property type="match status" value="2"/>
</dbReference>
<organism evidence="4 5">
    <name type="scientific">Pollutimonas subterranea</name>
    <dbReference type="NCBI Taxonomy" id="2045210"/>
    <lineage>
        <taxon>Bacteria</taxon>
        <taxon>Pseudomonadati</taxon>
        <taxon>Pseudomonadota</taxon>
        <taxon>Betaproteobacteria</taxon>
        <taxon>Burkholderiales</taxon>
        <taxon>Alcaligenaceae</taxon>
        <taxon>Pollutimonas</taxon>
    </lineage>
</organism>
<dbReference type="PANTHER" id="PTHR12526:SF510">
    <property type="entry name" value="D-INOSITOL 3-PHOSPHATE GLYCOSYLTRANSFERASE"/>
    <property type="match status" value="1"/>
</dbReference>
<dbReference type="GO" id="GO:0016757">
    <property type="term" value="F:glycosyltransferase activity"/>
    <property type="evidence" value="ECO:0007669"/>
    <property type="project" value="UniProtKB-KW"/>
</dbReference>
<proteinExistence type="predicted"/>
<dbReference type="Pfam" id="PF13692">
    <property type="entry name" value="Glyco_trans_1_4"/>
    <property type="match status" value="1"/>
</dbReference>
<reference evidence="4 5" key="1">
    <citation type="submission" date="2017-10" db="EMBL/GenBank/DDBJ databases">
        <title>Two draft genome sequences of Pusillimonas sp. strains isolated from a nitrate- and radionuclide-contaminated groundwater in Russia.</title>
        <authorList>
            <person name="Grouzdev D.S."/>
            <person name="Tourova T.P."/>
            <person name="Goeva M.A."/>
            <person name="Babich T.L."/>
            <person name="Sokolova D.S."/>
            <person name="Abdullin R."/>
            <person name="Poltaraus A.B."/>
            <person name="Toshchakov S.V."/>
            <person name="Nazina T.N."/>
        </authorList>
    </citation>
    <scope>NUCLEOTIDE SEQUENCE [LARGE SCALE GENOMIC DNA]</scope>
    <source>
        <strain evidence="4 5">JR1/69-3-13</strain>
    </source>
</reference>
<dbReference type="AlphaFoldDB" id="A0A2N4U4S0"/>
<evidence type="ECO:0000313" key="4">
    <source>
        <dbReference type="EMBL" id="PLC50009.1"/>
    </source>
</evidence>
<comment type="caution">
    <text evidence="4">The sequence shown here is derived from an EMBL/GenBank/DDBJ whole genome shotgun (WGS) entry which is preliminary data.</text>
</comment>
<accession>A0A2N4U4S0</accession>
<evidence type="ECO:0000256" key="2">
    <source>
        <dbReference type="ARBA" id="ARBA00022679"/>
    </source>
</evidence>
<dbReference type="CDD" id="cd03820">
    <property type="entry name" value="GT4_AmsD-like"/>
    <property type="match status" value="1"/>
</dbReference>
<name>A0A2N4U4S0_9BURK</name>